<evidence type="ECO:0000313" key="1">
    <source>
        <dbReference type="EMBL" id="CAD9456619.1"/>
    </source>
</evidence>
<dbReference type="EMBL" id="HBGS01044708">
    <property type="protein sequence ID" value="CAD9456619.1"/>
    <property type="molecule type" value="Transcribed_RNA"/>
</dbReference>
<name>A0A7S2DLP2_9STRA</name>
<gene>
    <name evidence="1" type="ORF">DSPE1174_LOCUS23060</name>
</gene>
<organism evidence="1">
    <name type="scientific">Octactis speculum</name>
    <dbReference type="NCBI Taxonomy" id="3111310"/>
    <lineage>
        <taxon>Eukaryota</taxon>
        <taxon>Sar</taxon>
        <taxon>Stramenopiles</taxon>
        <taxon>Ochrophyta</taxon>
        <taxon>Dictyochophyceae</taxon>
        <taxon>Dictyochales</taxon>
        <taxon>Dictyochaceae</taxon>
        <taxon>Octactis</taxon>
    </lineage>
</organism>
<sequence>MDATAKHVIERGNLPRNTELRFARAGGQHRRLPVPAFASASQFSNLPIGMCFGADFIPFGDEDIQGYKDSILFKEHKTAFLKTYLPWEKSRDFWAAVQDLATWVSRHLKSELAYLMVDSDPVWTNVTPSAKSLDTVEAKRLKEHTGIEFRRKLANSHVLDAKNSACSCSCS</sequence>
<reference evidence="1" key="1">
    <citation type="submission" date="2021-01" db="EMBL/GenBank/DDBJ databases">
        <authorList>
            <person name="Corre E."/>
            <person name="Pelletier E."/>
            <person name="Niang G."/>
            <person name="Scheremetjew M."/>
            <person name="Finn R."/>
            <person name="Kale V."/>
            <person name="Holt S."/>
            <person name="Cochrane G."/>
            <person name="Meng A."/>
            <person name="Brown T."/>
            <person name="Cohen L."/>
        </authorList>
    </citation>
    <scope>NUCLEOTIDE SEQUENCE</scope>
    <source>
        <strain evidence="1">CCMP1381</strain>
    </source>
</reference>
<accession>A0A7S2DLP2</accession>
<protein>
    <submittedName>
        <fullName evidence="1">Uncharacterized protein</fullName>
    </submittedName>
</protein>
<proteinExistence type="predicted"/>
<dbReference type="AlphaFoldDB" id="A0A7S2DLP2"/>